<feature type="transmembrane region" description="Helical" evidence="6">
    <location>
        <begin position="75"/>
        <end position="96"/>
    </location>
</feature>
<proteinExistence type="predicted"/>
<keyword evidence="8" id="KW-1185">Reference proteome</keyword>
<feature type="transmembrane region" description="Helical" evidence="6">
    <location>
        <begin position="170"/>
        <end position="189"/>
    </location>
</feature>
<feature type="transmembrane region" description="Helical" evidence="6">
    <location>
        <begin position="384"/>
        <end position="406"/>
    </location>
</feature>
<dbReference type="Pfam" id="PF07690">
    <property type="entry name" value="MFS_1"/>
    <property type="match status" value="1"/>
</dbReference>
<feature type="transmembrane region" description="Helical" evidence="6">
    <location>
        <begin position="358"/>
        <end position="378"/>
    </location>
</feature>
<dbReference type="AlphaFoldDB" id="A0A366JBJ9"/>
<evidence type="ECO:0000256" key="2">
    <source>
        <dbReference type="ARBA" id="ARBA00022448"/>
    </source>
</evidence>
<protein>
    <submittedName>
        <fullName evidence="7">Putative MFS family arabinose efflux permease</fullName>
    </submittedName>
</protein>
<feature type="transmembrane region" description="Helical" evidence="6">
    <location>
        <begin position="263"/>
        <end position="286"/>
    </location>
</feature>
<sequence>MIKASYFYLHCIIGWCNFTLTASSIYLYLGVPLMMREYGWSGTEIGLFQMSGLPVVVKFLLASPIDRFRFRQSNYLMWSALLGGGFICCLVALSLANIESTSFKVLFVIAVCTSLITSWLDVPVNAFAIQRFPENERPKTGAIRSAVTALASVVGGGVMLLVYTNLGWAWPFYIFGVMALLGGIFLYAAQGHYPVFKRQGADLALPLSGTTKISFFVMWKGYFQRSDMLMWNVILVLYFPFIGAAWLYLKPVMLDLGLSIDSIAWIASGSGVLAALASFGYSLFIARVSPYRALFIFSLVNVIALGGMCLTVAIAYSDWRLISAVLGVAIALGLSSGVLFGLIMVYSRPHLSASDYGLQSSLFSLSRILVSISAGIILDRTGYVGMFFGLITGSLVVCVLSFFWLCKKEVANVEL</sequence>
<comment type="caution">
    <text evidence="7">The sequence shown here is derived from an EMBL/GenBank/DDBJ whole genome shotgun (WGS) entry which is preliminary data.</text>
</comment>
<evidence type="ECO:0000256" key="5">
    <source>
        <dbReference type="ARBA" id="ARBA00023136"/>
    </source>
</evidence>
<gene>
    <name evidence="7" type="ORF">DFP80_10559</name>
</gene>
<feature type="transmembrane region" description="Helical" evidence="6">
    <location>
        <begin position="322"/>
        <end position="346"/>
    </location>
</feature>
<dbReference type="OrthoDB" id="6103975at2"/>
<dbReference type="RefSeq" id="WP_113916107.1">
    <property type="nucleotide sequence ID" value="NZ_QNSE01000005.1"/>
</dbReference>
<dbReference type="InterPro" id="IPR004752">
    <property type="entry name" value="AmpG_permease/AT-1"/>
</dbReference>
<keyword evidence="2" id="KW-0813">Transport</keyword>
<dbReference type="PANTHER" id="PTHR12778:SF10">
    <property type="entry name" value="MAJOR FACILITATOR SUPERFAMILY DOMAIN-CONTAINING PROTEIN 3"/>
    <property type="match status" value="1"/>
</dbReference>
<evidence type="ECO:0000256" key="6">
    <source>
        <dbReference type="SAM" id="Phobius"/>
    </source>
</evidence>
<dbReference type="Proteomes" id="UP000252792">
    <property type="component" value="Unassembled WGS sequence"/>
</dbReference>
<organism evidence="7 8">
    <name type="scientific">Marinomonas rhizomae</name>
    <dbReference type="NCBI Taxonomy" id="491948"/>
    <lineage>
        <taxon>Bacteria</taxon>
        <taxon>Pseudomonadati</taxon>
        <taxon>Pseudomonadota</taxon>
        <taxon>Gammaproteobacteria</taxon>
        <taxon>Oceanospirillales</taxon>
        <taxon>Oceanospirillaceae</taxon>
        <taxon>Marinomonas</taxon>
    </lineage>
</organism>
<keyword evidence="5 6" id="KW-0472">Membrane</keyword>
<feature type="transmembrane region" description="Helical" evidence="6">
    <location>
        <begin position="102"/>
        <end position="120"/>
    </location>
</feature>
<comment type="subcellular location">
    <subcellularLocation>
        <location evidence="1">Membrane</location>
        <topology evidence="1">Multi-pass membrane protein</topology>
    </subcellularLocation>
</comment>
<dbReference type="GO" id="GO:0016020">
    <property type="term" value="C:membrane"/>
    <property type="evidence" value="ECO:0007669"/>
    <property type="project" value="UniProtKB-SubCell"/>
</dbReference>
<keyword evidence="4 6" id="KW-1133">Transmembrane helix</keyword>
<feature type="transmembrane region" description="Helical" evidence="6">
    <location>
        <begin position="7"/>
        <end position="29"/>
    </location>
</feature>
<accession>A0A366JBJ9</accession>
<keyword evidence="3 6" id="KW-0812">Transmembrane</keyword>
<dbReference type="EMBL" id="QNSE01000005">
    <property type="protein sequence ID" value="RBP83739.1"/>
    <property type="molecule type" value="Genomic_DNA"/>
</dbReference>
<reference evidence="7 8" key="1">
    <citation type="submission" date="2018-06" db="EMBL/GenBank/DDBJ databases">
        <title>Genomic Encyclopedia of Type Strains, Phase III (KMG-III): the genomes of soil and plant-associated and newly described type strains.</title>
        <authorList>
            <person name="Whitman W."/>
        </authorList>
    </citation>
    <scope>NUCLEOTIDE SEQUENCE [LARGE SCALE GENOMIC DNA]</scope>
    <source>
        <strain evidence="7 8">CECT 7377</strain>
    </source>
</reference>
<evidence type="ECO:0000313" key="8">
    <source>
        <dbReference type="Proteomes" id="UP000252792"/>
    </source>
</evidence>
<feature type="transmembrane region" description="Helical" evidence="6">
    <location>
        <begin position="293"/>
        <end position="316"/>
    </location>
</feature>
<evidence type="ECO:0000256" key="1">
    <source>
        <dbReference type="ARBA" id="ARBA00004141"/>
    </source>
</evidence>
<feature type="transmembrane region" description="Helical" evidence="6">
    <location>
        <begin position="228"/>
        <end position="248"/>
    </location>
</feature>
<feature type="transmembrane region" description="Helical" evidence="6">
    <location>
        <begin position="141"/>
        <end position="164"/>
    </location>
</feature>
<dbReference type="Gene3D" id="1.20.1250.20">
    <property type="entry name" value="MFS general substrate transporter like domains"/>
    <property type="match status" value="2"/>
</dbReference>
<evidence type="ECO:0000256" key="3">
    <source>
        <dbReference type="ARBA" id="ARBA00022692"/>
    </source>
</evidence>
<evidence type="ECO:0000256" key="4">
    <source>
        <dbReference type="ARBA" id="ARBA00022989"/>
    </source>
</evidence>
<name>A0A366JBJ9_9GAMM</name>
<dbReference type="GO" id="GO:0022857">
    <property type="term" value="F:transmembrane transporter activity"/>
    <property type="evidence" value="ECO:0007669"/>
    <property type="project" value="InterPro"/>
</dbReference>
<dbReference type="PANTHER" id="PTHR12778">
    <property type="entry name" value="SOLUTE CARRIER FAMILY 33 ACETYL-COA TRANSPORTER -RELATED"/>
    <property type="match status" value="1"/>
</dbReference>
<dbReference type="InterPro" id="IPR036259">
    <property type="entry name" value="MFS_trans_sf"/>
</dbReference>
<dbReference type="InterPro" id="IPR011701">
    <property type="entry name" value="MFS"/>
</dbReference>
<evidence type="ECO:0000313" key="7">
    <source>
        <dbReference type="EMBL" id="RBP83739.1"/>
    </source>
</evidence>
<dbReference type="SUPFAM" id="SSF103473">
    <property type="entry name" value="MFS general substrate transporter"/>
    <property type="match status" value="1"/>
</dbReference>
<feature type="transmembrane region" description="Helical" evidence="6">
    <location>
        <begin position="45"/>
        <end position="63"/>
    </location>
</feature>